<keyword evidence="6" id="KW-1185">Reference proteome</keyword>
<dbReference type="PANTHER" id="PTHR34220:SF7">
    <property type="entry name" value="SENSOR HISTIDINE KINASE YPDA"/>
    <property type="match status" value="1"/>
</dbReference>
<keyword evidence="2" id="KW-0472">Membrane</keyword>
<keyword evidence="2" id="KW-0812">Transmembrane</keyword>
<dbReference type="SMART" id="SM00091">
    <property type="entry name" value="PAS"/>
    <property type="match status" value="1"/>
</dbReference>
<dbReference type="InterPro" id="IPR000014">
    <property type="entry name" value="PAS"/>
</dbReference>
<feature type="transmembrane region" description="Helical" evidence="2">
    <location>
        <begin position="85"/>
        <end position="105"/>
    </location>
</feature>
<evidence type="ECO:0000259" key="3">
    <source>
        <dbReference type="PROSITE" id="PS50112"/>
    </source>
</evidence>
<dbReference type="GO" id="GO:0016020">
    <property type="term" value="C:membrane"/>
    <property type="evidence" value="ECO:0007669"/>
    <property type="project" value="InterPro"/>
</dbReference>
<feature type="transmembrane region" description="Helical" evidence="2">
    <location>
        <begin position="27"/>
        <end position="48"/>
    </location>
</feature>
<dbReference type="Proteomes" id="UP000251889">
    <property type="component" value="Unassembled WGS sequence"/>
</dbReference>
<keyword evidence="1" id="KW-0175">Coiled coil</keyword>
<feature type="domain" description="PAC" evidence="4">
    <location>
        <begin position="306"/>
        <end position="358"/>
    </location>
</feature>
<dbReference type="NCBIfam" id="TIGR00229">
    <property type="entry name" value="sensory_box"/>
    <property type="match status" value="1"/>
</dbReference>
<dbReference type="InterPro" id="IPR010559">
    <property type="entry name" value="Sig_transdc_His_kin_internal"/>
</dbReference>
<dbReference type="InterPro" id="IPR000700">
    <property type="entry name" value="PAS-assoc_C"/>
</dbReference>
<dbReference type="InterPro" id="IPR050640">
    <property type="entry name" value="Bact_2-comp_sensor_kinase"/>
</dbReference>
<dbReference type="PANTHER" id="PTHR34220">
    <property type="entry name" value="SENSOR HISTIDINE KINASE YPDA"/>
    <property type="match status" value="1"/>
</dbReference>
<evidence type="ECO:0008006" key="7">
    <source>
        <dbReference type="Google" id="ProtNLM"/>
    </source>
</evidence>
<dbReference type="CDD" id="cd00130">
    <property type="entry name" value="PAS"/>
    <property type="match status" value="1"/>
</dbReference>
<evidence type="ECO:0000259" key="4">
    <source>
        <dbReference type="PROSITE" id="PS50113"/>
    </source>
</evidence>
<dbReference type="SUPFAM" id="SSF55785">
    <property type="entry name" value="PYP-like sensor domain (PAS domain)"/>
    <property type="match status" value="2"/>
</dbReference>
<evidence type="ECO:0000313" key="5">
    <source>
        <dbReference type="EMBL" id="RAW02872.1"/>
    </source>
</evidence>
<reference evidence="5 6" key="1">
    <citation type="submission" date="2018-06" db="EMBL/GenBank/DDBJ databases">
        <title>Chryseolinea flavus sp. nov., a member of the phylum Bacteroidetes isolated from soil.</title>
        <authorList>
            <person name="Li Y."/>
            <person name="Wang J."/>
        </authorList>
    </citation>
    <scope>NUCLEOTIDE SEQUENCE [LARGE SCALE GENOMIC DNA]</scope>
    <source>
        <strain evidence="5 6">SDU1-6</strain>
    </source>
</reference>
<dbReference type="EMBL" id="QMFY01000001">
    <property type="protein sequence ID" value="RAW02872.1"/>
    <property type="molecule type" value="Genomic_DNA"/>
</dbReference>
<dbReference type="PROSITE" id="PS50112">
    <property type="entry name" value="PAS"/>
    <property type="match status" value="1"/>
</dbReference>
<dbReference type="InterPro" id="IPR013656">
    <property type="entry name" value="PAS_4"/>
</dbReference>
<protein>
    <recommendedName>
        <fullName evidence="7">PAS domain-containing protein</fullName>
    </recommendedName>
</protein>
<evidence type="ECO:0000256" key="2">
    <source>
        <dbReference type="SAM" id="Phobius"/>
    </source>
</evidence>
<feature type="coiled-coil region" evidence="1">
    <location>
        <begin position="192"/>
        <end position="219"/>
    </location>
</feature>
<proteinExistence type="predicted"/>
<accession>A0A364Y9H7</accession>
<dbReference type="SUPFAM" id="SSF55874">
    <property type="entry name" value="ATPase domain of HSP90 chaperone/DNA topoisomerase II/histidine kinase"/>
    <property type="match status" value="1"/>
</dbReference>
<dbReference type="GO" id="GO:0000155">
    <property type="term" value="F:phosphorelay sensor kinase activity"/>
    <property type="evidence" value="ECO:0007669"/>
    <property type="project" value="InterPro"/>
</dbReference>
<dbReference type="Pfam" id="PF08448">
    <property type="entry name" value="PAS_4"/>
    <property type="match status" value="1"/>
</dbReference>
<feature type="transmembrane region" description="Helical" evidence="2">
    <location>
        <begin position="173"/>
        <end position="195"/>
    </location>
</feature>
<evidence type="ECO:0000313" key="6">
    <source>
        <dbReference type="Proteomes" id="UP000251889"/>
    </source>
</evidence>
<dbReference type="InterPro" id="IPR035965">
    <property type="entry name" value="PAS-like_dom_sf"/>
</dbReference>
<organism evidence="5 6">
    <name type="scientific">Pseudochryseolinea flava</name>
    <dbReference type="NCBI Taxonomy" id="2059302"/>
    <lineage>
        <taxon>Bacteria</taxon>
        <taxon>Pseudomonadati</taxon>
        <taxon>Bacteroidota</taxon>
        <taxon>Cytophagia</taxon>
        <taxon>Cytophagales</taxon>
        <taxon>Fulvivirgaceae</taxon>
        <taxon>Pseudochryseolinea</taxon>
    </lineage>
</organism>
<dbReference type="AlphaFoldDB" id="A0A364Y9H7"/>
<keyword evidence="2" id="KW-1133">Transmembrane helix</keyword>
<gene>
    <name evidence="5" type="ORF">DQQ10_01825</name>
</gene>
<dbReference type="OrthoDB" id="6190788at2"/>
<comment type="caution">
    <text evidence="5">The sequence shown here is derived from an EMBL/GenBank/DDBJ whole genome shotgun (WGS) entry which is preliminary data.</text>
</comment>
<name>A0A364Y9H7_9BACT</name>
<dbReference type="PROSITE" id="PS50113">
    <property type="entry name" value="PAC"/>
    <property type="match status" value="1"/>
</dbReference>
<feature type="domain" description="PAS" evidence="3">
    <location>
        <begin position="231"/>
        <end position="302"/>
    </location>
</feature>
<dbReference type="Gene3D" id="3.30.565.10">
    <property type="entry name" value="Histidine kinase-like ATPase, C-terminal domain"/>
    <property type="match status" value="1"/>
</dbReference>
<dbReference type="InterPro" id="IPR036890">
    <property type="entry name" value="HATPase_C_sf"/>
</dbReference>
<dbReference type="Gene3D" id="3.30.450.20">
    <property type="entry name" value="PAS domain"/>
    <property type="match status" value="2"/>
</dbReference>
<dbReference type="RefSeq" id="WP_112745087.1">
    <property type="nucleotide sequence ID" value="NZ_QMFY01000001.1"/>
</dbReference>
<feature type="transmembrane region" description="Helical" evidence="2">
    <location>
        <begin position="54"/>
        <end position="73"/>
    </location>
</feature>
<dbReference type="Pfam" id="PF06580">
    <property type="entry name" value="His_kinase"/>
    <property type="match status" value="1"/>
</dbReference>
<evidence type="ECO:0000256" key="1">
    <source>
        <dbReference type="SAM" id="Coils"/>
    </source>
</evidence>
<feature type="transmembrane region" description="Helical" evidence="2">
    <location>
        <begin position="111"/>
        <end position="130"/>
    </location>
</feature>
<sequence length="820" mass="94987">MRKLFPKLINVGVTHATSIRQRRNIQLTNFIALGLISCMILIIIFRYLNGELQNWFFFPLIFETILFAVLILLNHVGATTVSRILICWAPAMILLIDVKILFTHLRVAESSQYVGLRLFQVAFSFFPFLVFNLSERILLTIAASVPAFCAIFYDKILEALGVGYTQVGLHETSYYYNNFRTILSLSLIAAAFIFLKQLLERQERRNEHLIQELAVKNLELQRSTERELKRAYDRLSFHINNTPLAVIERDKNFNIIFWNRRAQDLFGWSADEVMGKRPMDFLIDTRDLDFSMRAMMAAIDTKSEADLMELRTVTKSGEVKNCLWYYSFLRDESGELETILSFASDITAQRSANYSLNERIKELRTLYSVSQLLTTSGKSMPEVFATFPALLPNGWQYPELCAARLTVFDQYFETANFEDTRFQQSGVIKIDDQVIGSLQIVYLKETPNEYEGPFFKEERDLLTTIVQMLQVYIERKIEEERLEKERANMHATINNTEIMIWSVDDNFKLLSYNEPFKRYNEGRFKFKVYTGMDHRNYFDAALAKKWTERYMRAMAGEIVSIEETIQGTDYRFSLSPIIERGKVAGVSVFADDITSKNQQNKALTEANKKISELRMMALRSVMNPHFIFNVLSSIQFFITKNDQLNALNYLTSFSKLMRTVLTRSVAETVSAKEELDMLQEYICLEMLRFDEKFDFKVEYDEELDLDSYQIPSLLIQPYVENAILHGLYNKECAGMLTLRVKTEEEYIIFEVEDDGIGRALAAQIKARNVVSRKSMGTQLTEERLKLFNGTDENPVTFYDLMKEGKAAGTLACIKIKAHLN</sequence>